<proteinExistence type="predicted"/>
<dbReference type="Proteomes" id="UP000076858">
    <property type="component" value="Unassembled WGS sequence"/>
</dbReference>
<dbReference type="AlphaFoldDB" id="A0A162C2N1"/>
<dbReference type="Gene3D" id="2.40.70.10">
    <property type="entry name" value="Acid Proteases"/>
    <property type="match status" value="1"/>
</dbReference>
<dbReference type="InterPro" id="IPR021109">
    <property type="entry name" value="Peptidase_aspartic_dom_sf"/>
</dbReference>
<feature type="compositionally biased region" description="Pro residues" evidence="1">
    <location>
        <begin position="24"/>
        <end position="46"/>
    </location>
</feature>
<gene>
    <name evidence="2" type="ORF">APZ42_003423</name>
</gene>
<feature type="non-terminal residue" evidence="2">
    <location>
        <position position="389"/>
    </location>
</feature>
<dbReference type="PANTHER" id="PTHR33194">
    <property type="entry name" value="ZINC KNUCKLE DOMAINCONTAINING PROTEIN"/>
    <property type="match status" value="1"/>
</dbReference>
<sequence length="389" mass="43747">MQRSLRNRRERPRADQHDVDPVREPPIPALAPAPPANDPIPAEPVPNPPVVPPFADYNQWTAEQRLRIIGMSFEGVVQKWYYGLMLRERPTDTFEALLTELFRAFKPVNYKDHLEVRLRSRQEGVAEPFTDYFHDVLYMCSRIEPNMSDRVRIQHLYRGLPPATVRGIYRFITPTSTTEEFFREVQVFLQGEDMASRRESLSLPQTPVYHLRDEKRPQSDSSLTQGPTSHSSGFVTKNDLEAFGQNLLNTGAEISVISPKTCELLNINSLQSWEGPLLIMANGTRAKPNETVTLEMLIGSTPVTAVTAVLPINGFDLLLGNNALRQLHTVQIEYDPEGAAVFSNNPESEPKAVSASTPTIVSRESRTIPALSMVTVAVEVQENEIDFLN</sequence>
<evidence type="ECO:0000313" key="2">
    <source>
        <dbReference type="EMBL" id="KZS00311.1"/>
    </source>
</evidence>
<organism evidence="2 3">
    <name type="scientific">Daphnia magna</name>
    <dbReference type="NCBI Taxonomy" id="35525"/>
    <lineage>
        <taxon>Eukaryota</taxon>
        <taxon>Metazoa</taxon>
        <taxon>Ecdysozoa</taxon>
        <taxon>Arthropoda</taxon>
        <taxon>Crustacea</taxon>
        <taxon>Branchiopoda</taxon>
        <taxon>Diplostraca</taxon>
        <taxon>Cladocera</taxon>
        <taxon>Anomopoda</taxon>
        <taxon>Daphniidae</taxon>
        <taxon>Daphnia</taxon>
    </lineage>
</organism>
<evidence type="ECO:0000256" key="1">
    <source>
        <dbReference type="SAM" id="MobiDB-lite"/>
    </source>
</evidence>
<feature type="compositionally biased region" description="Basic and acidic residues" evidence="1">
    <location>
        <begin position="12"/>
        <end position="23"/>
    </location>
</feature>
<protein>
    <recommendedName>
        <fullName evidence="4">Retrotransposon gag domain-containing protein</fullName>
    </recommendedName>
</protein>
<dbReference type="SUPFAM" id="SSF50630">
    <property type="entry name" value="Acid proteases"/>
    <property type="match status" value="1"/>
</dbReference>
<dbReference type="OrthoDB" id="10037266at2759"/>
<feature type="compositionally biased region" description="Basic residues" evidence="1">
    <location>
        <begin position="1"/>
        <end position="11"/>
    </location>
</feature>
<comment type="caution">
    <text evidence="2">The sequence shown here is derived from an EMBL/GenBank/DDBJ whole genome shotgun (WGS) entry which is preliminary data.</text>
</comment>
<feature type="region of interest" description="Disordered" evidence="1">
    <location>
        <begin position="1"/>
        <end position="46"/>
    </location>
</feature>
<keyword evidence="3" id="KW-1185">Reference proteome</keyword>
<evidence type="ECO:0008006" key="4">
    <source>
        <dbReference type="Google" id="ProtNLM"/>
    </source>
</evidence>
<dbReference type="EMBL" id="LRGB01010780">
    <property type="protein sequence ID" value="KZS00311.1"/>
    <property type="molecule type" value="Genomic_DNA"/>
</dbReference>
<reference evidence="2 3" key="1">
    <citation type="submission" date="2016-03" db="EMBL/GenBank/DDBJ databases">
        <title>EvidentialGene: Evidence-directed Construction of Genes on Genomes.</title>
        <authorList>
            <person name="Gilbert D.G."/>
            <person name="Choi J.-H."/>
            <person name="Mockaitis K."/>
            <person name="Colbourne J."/>
            <person name="Pfrender M."/>
        </authorList>
    </citation>
    <scope>NUCLEOTIDE SEQUENCE [LARGE SCALE GENOMIC DNA]</scope>
    <source>
        <strain evidence="2 3">Xinb3</strain>
        <tissue evidence="2">Complete organism</tissue>
    </source>
</reference>
<accession>A0A162C2N1</accession>
<name>A0A162C2N1_9CRUS</name>
<feature type="region of interest" description="Disordered" evidence="1">
    <location>
        <begin position="198"/>
        <end position="233"/>
    </location>
</feature>
<feature type="compositionally biased region" description="Polar residues" evidence="1">
    <location>
        <begin position="219"/>
        <end position="233"/>
    </location>
</feature>
<evidence type="ECO:0000313" key="3">
    <source>
        <dbReference type="Proteomes" id="UP000076858"/>
    </source>
</evidence>
<dbReference type="PANTHER" id="PTHR33194:SF4">
    <property type="entry name" value="CCHC-TYPE DOMAIN-CONTAINING PROTEIN"/>
    <property type="match status" value="1"/>
</dbReference>
<dbReference type="CDD" id="cd00303">
    <property type="entry name" value="retropepsin_like"/>
    <property type="match status" value="1"/>
</dbReference>